<dbReference type="KEGG" id="mdr:MDOR_17720"/>
<dbReference type="EMBL" id="AP022605">
    <property type="protein sequence ID" value="BBZ07603.1"/>
    <property type="molecule type" value="Genomic_DNA"/>
</dbReference>
<evidence type="ECO:0000313" key="1">
    <source>
        <dbReference type="EMBL" id="BBZ07603.1"/>
    </source>
</evidence>
<evidence type="ECO:0000313" key="2">
    <source>
        <dbReference type="Proteomes" id="UP000467201"/>
    </source>
</evidence>
<dbReference type="Proteomes" id="UP000467201">
    <property type="component" value="Chromosome"/>
</dbReference>
<proteinExistence type="predicted"/>
<sequence length="103" mass="12044">MEWRERWPKIVVSRRTDEAVELLQRRCGYSAAYSRFSIARRSGLPAATYEGPWRRQSPGLPPYRRRRCKAEEAHDPRLLVLNRQLAAALYPDHPLARRGRDGT</sequence>
<organism evidence="1 2">
    <name type="scientific">Mycolicibacterium doricum</name>
    <dbReference type="NCBI Taxonomy" id="126673"/>
    <lineage>
        <taxon>Bacteria</taxon>
        <taxon>Bacillati</taxon>
        <taxon>Actinomycetota</taxon>
        <taxon>Actinomycetes</taxon>
        <taxon>Mycobacteriales</taxon>
        <taxon>Mycobacteriaceae</taxon>
        <taxon>Mycolicibacterium</taxon>
    </lineage>
</organism>
<gene>
    <name evidence="1" type="ORF">MDOR_17720</name>
</gene>
<name>A0A7I7VU18_9MYCO</name>
<protein>
    <submittedName>
        <fullName evidence="1">Uncharacterized protein</fullName>
    </submittedName>
</protein>
<reference evidence="1 2" key="1">
    <citation type="journal article" date="2019" name="Emerg. Microbes Infect.">
        <title>Comprehensive subspecies identification of 175 nontuberculous mycobacteria species based on 7547 genomic profiles.</title>
        <authorList>
            <person name="Matsumoto Y."/>
            <person name="Kinjo T."/>
            <person name="Motooka D."/>
            <person name="Nabeya D."/>
            <person name="Jung N."/>
            <person name="Uechi K."/>
            <person name="Horii T."/>
            <person name="Iida T."/>
            <person name="Fujita J."/>
            <person name="Nakamura S."/>
        </authorList>
    </citation>
    <scope>NUCLEOTIDE SEQUENCE [LARGE SCALE GENOMIC DNA]</scope>
    <source>
        <strain evidence="1 2">JCM 12405</strain>
    </source>
</reference>
<dbReference type="AlphaFoldDB" id="A0A7I7VU18"/>
<accession>A0A7I7VU18</accession>